<comment type="caution">
    <text evidence="1">The sequence shown here is derived from an EMBL/GenBank/DDBJ whole genome shotgun (WGS) entry which is preliminary data.</text>
</comment>
<dbReference type="EMBL" id="RBWE01000001">
    <property type="protein sequence ID" value="RKO67167.1"/>
    <property type="molecule type" value="Genomic_DNA"/>
</dbReference>
<evidence type="ECO:0000313" key="2">
    <source>
        <dbReference type="Proteomes" id="UP000271256"/>
    </source>
</evidence>
<reference evidence="1 2" key="1">
    <citation type="submission" date="2018-10" db="EMBL/GenBank/DDBJ databases">
        <authorList>
            <person name="Grouzdev D.S."/>
            <person name="Krutkina M.S."/>
            <person name="Tourova T.P."/>
            <person name="Nazina T.N."/>
        </authorList>
    </citation>
    <scope>NUCLEOTIDE SEQUENCE [LARGE SCALE GENOMIC DNA]</scope>
    <source>
        <strain evidence="1 2">435</strain>
    </source>
</reference>
<dbReference type="AlphaFoldDB" id="A0A494X1U3"/>
<keyword evidence="2" id="KW-1185">Reference proteome</keyword>
<proteinExistence type="predicted"/>
<organism evidence="1 2">
    <name type="scientific">Desulfofundulus salinus</name>
    <dbReference type="NCBI Taxonomy" id="2419843"/>
    <lineage>
        <taxon>Bacteria</taxon>
        <taxon>Bacillati</taxon>
        <taxon>Bacillota</taxon>
        <taxon>Clostridia</taxon>
        <taxon>Eubacteriales</taxon>
        <taxon>Peptococcaceae</taxon>
        <taxon>Desulfofundulus</taxon>
    </lineage>
</organism>
<name>A0A494X1U3_9FIRM</name>
<protein>
    <submittedName>
        <fullName evidence="1">Uncharacterized protein</fullName>
    </submittedName>
</protein>
<gene>
    <name evidence="1" type="ORF">D7024_09535</name>
</gene>
<sequence length="73" mass="8679">MINSPVRVPEENFTPGVIRNEKRKYPRVNPPRICRNCKQNDNGYCNVFGNWHYRPSDCLFAEKYEGDQRMEEA</sequence>
<dbReference type="Proteomes" id="UP000271256">
    <property type="component" value="Unassembled WGS sequence"/>
</dbReference>
<accession>A0A494X1U3</accession>
<evidence type="ECO:0000313" key="1">
    <source>
        <dbReference type="EMBL" id="RKO67167.1"/>
    </source>
</evidence>